<sequence length="175" mass="18693">MNRRRTIMVLGASAMAVGLLSAAAWLGGLRLNLTPSEPLGLWRIEMPQRAIAAGDLVFICPPQTPPFEEARHRLYLARGLCPGGVAPLIKSVAALAGQHVEIGEDIRIDGRLASSHLHRIDGAGRPLRPFAGGIVPPGYFYLHSPFASSYDSRYFGPIPASGLLGLARPILTVVP</sequence>
<keyword evidence="4" id="KW-0574">Periplasm</keyword>
<gene>
    <name evidence="7" type="primary">traF-1</name>
    <name evidence="7" type="ORF">IE4872_PA00049</name>
</gene>
<comment type="subcellular location">
    <subcellularLocation>
        <location evidence="1">Periplasm</location>
    </subcellularLocation>
</comment>
<dbReference type="GO" id="GO:0004252">
    <property type="term" value="F:serine-type endopeptidase activity"/>
    <property type="evidence" value="ECO:0007669"/>
    <property type="project" value="InterPro"/>
</dbReference>
<dbReference type="Pfam" id="PF10502">
    <property type="entry name" value="Peptidase_S26"/>
    <property type="match status" value="1"/>
</dbReference>
<keyword evidence="5" id="KW-0184">Conjugation</keyword>
<dbReference type="InterPro" id="IPR036286">
    <property type="entry name" value="LexA/Signal_pep-like_sf"/>
</dbReference>
<dbReference type="InterPro" id="IPR019533">
    <property type="entry name" value="Peptidase_S26"/>
</dbReference>
<dbReference type="GO" id="GO:0006465">
    <property type="term" value="P:signal peptide processing"/>
    <property type="evidence" value="ECO:0007669"/>
    <property type="project" value="InterPro"/>
</dbReference>
<dbReference type="GO" id="GO:0042597">
    <property type="term" value="C:periplasmic space"/>
    <property type="evidence" value="ECO:0007669"/>
    <property type="project" value="UniProtKB-SubCell"/>
</dbReference>
<evidence type="ECO:0000256" key="1">
    <source>
        <dbReference type="ARBA" id="ARBA00004418"/>
    </source>
</evidence>
<dbReference type="NCBIfam" id="NF010412">
    <property type="entry name" value="PRK13838.1"/>
    <property type="match status" value="1"/>
</dbReference>
<evidence type="ECO:0000256" key="2">
    <source>
        <dbReference type="ARBA" id="ARBA00005849"/>
    </source>
</evidence>
<evidence type="ECO:0000313" key="7">
    <source>
        <dbReference type="EMBL" id="APO69796.1"/>
    </source>
</evidence>
<feature type="domain" description="Peptidase S26" evidence="6">
    <location>
        <begin position="19"/>
        <end position="168"/>
    </location>
</feature>
<dbReference type="NCBIfam" id="TIGR02771">
    <property type="entry name" value="TraF_Ti"/>
    <property type="match status" value="1"/>
</dbReference>
<evidence type="ECO:0000259" key="6">
    <source>
        <dbReference type="Pfam" id="PF10502"/>
    </source>
</evidence>
<evidence type="ECO:0000256" key="5">
    <source>
        <dbReference type="ARBA" id="ARBA00022971"/>
    </source>
</evidence>
<dbReference type="EMBL" id="CP017102">
    <property type="protein sequence ID" value="APO69796.1"/>
    <property type="molecule type" value="Genomic_DNA"/>
</dbReference>
<reference evidence="7 8" key="1">
    <citation type="submission" date="2016-09" db="EMBL/GenBank/DDBJ databases">
        <title>The complete genome sequences of Rhizobium gallicum, symbiovars gallicum and phaseoli, symbionts associated to common bean (Phaseolus vulgaris).</title>
        <authorList>
            <person name="Bustos P."/>
            <person name="Santamaria R.I."/>
            <person name="Perez-Carrascal O.M."/>
            <person name="Juarez S."/>
            <person name="Lozano L."/>
            <person name="Martinez-Flores I."/>
            <person name="Martinez-Romero E."/>
            <person name="Cevallos M."/>
            <person name="Romero D."/>
            <person name="Davila G."/>
            <person name="Gonzalez V."/>
        </authorList>
    </citation>
    <scope>NUCLEOTIDE SEQUENCE [LARGE SCALE GENOMIC DNA]</scope>
    <source>
        <strain evidence="7 8">IE4872</strain>
        <plasmid evidence="8">prgalie4872a</plasmid>
    </source>
</reference>
<organism evidence="7 8">
    <name type="scientific">Rhizobium gallicum</name>
    <dbReference type="NCBI Taxonomy" id="56730"/>
    <lineage>
        <taxon>Bacteria</taxon>
        <taxon>Pseudomonadati</taxon>
        <taxon>Pseudomonadota</taxon>
        <taxon>Alphaproteobacteria</taxon>
        <taxon>Hyphomicrobiales</taxon>
        <taxon>Rhizobiaceae</taxon>
        <taxon>Rhizobium/Agrobacterium group</taxon>
        <taxon>Rhizobium</taxon>
    </lineage>
</organism>
<dbReference type="SUPFAM" id="SSF51306">
    <property type="entry name" value="LexA/Signal peptidase"/>
    <property type="match status" value="1"/>
</dbReference>
<dbReference type="RefSeq" id="WP_074070515.1">
    <property type="nucleotide sequence ID" value="NZ_CP017102.1"/>
</dbReference>
<dbReference type="AlphaFoldDB" id="A0A1L5NPH1"/>
<protein>
    <submittedName>
        <fullName evidence="7">Conjugal transfer signal peptidase protein TraF 1</fullName>
    </submittedName>
</protein>
<evidence type="ECO:0000256" key="3">
    <source>
        <dbReference type="ARBA" id="ARBA00022729"/>
    </source>
</evidence>
<dbReference type="Proteomes" id="UP000184749">
    <property type="component" value="Plasmid pRgalIE4872a"/>
</dbReference>
<accession>A0A1L5NPH1</accession>
<keyword evidence="3" id="KW-0732">Signal</keyword>
<evidence type="ECO:0000313" key="8">
    <source>
        <dbReference type="Proteomes" id="UP000184749"/>
    </source>
</evidence>
<dbReference type="OrthoDB" id="5360818at2"/>
<proteinExistence type="inferred from homology"/>
<comment type="similarity">
    <text evidence="2">Belongs to the peptidase S26C family.</text>
</comment>
<dbReference type="InterPro" id="IPR014139">
    <property type="entry name" value="Peptidase_S26C_TraF"/>
</dbReference>
<keyword evidence="7" id="KW-0614">Plasmid</keyword>
<geneLocation type="plasmid" evidence="8">
    <name>prgalie4872a</name>
</geneLocation>
<name>A0A1L5NPH1_9HYPH</name>
<evidence type="ECO:0000256" key="4">
    <source>
        <dbReference type="ARBA" id="ARBA00022764"/>
    </source>
</evidence>
<dbReference type="Gene3D" id="2.10.109.10">
    <property type="entry name" value="Umud Fragment, subunit A"/>
    <property type="match status" value="1"/>
</dbReference>